<feature type="compositionally biased region" description="Basic and acidic residues" evidence="1">
    <location>
        <begin position="110"/>
        <end position="120"/>
    </location>
</feature>
<feature type="region of interest" description="Disordered" evidence="1">
    <location>
        <begin position="1"/>
        <end position="30"/>
    </location>
</feature>
<dbReference type="WBParaSite" id="L893_g16156.t1">
    <property type="protein sequence ID" value="L893_g16156.t1"/>
    <property type="gene ID" value="L893_g16156"/>
</dbReference>
<keyword evidence="2" id="KW-1185">Reference proteome</keyword>
<feature type="compositionally biased region" description="Basic and acidic residues" evidence="1">
    <location>
        <begin position="12"/>
        <end position="30"/>
    </location>
</feature>
<sequence>MASQNKQFAIRTKPESSAEDSEPTKKRERTKKDVVRTVLKYYENLVEEFEDEAICKAETMIENVKGKLAHNQSRDKKSSKPVCQEVMEAFKAHRMARSSKNQAIAYDPSESTHAREHSGT</sequence>
<dbReference type="Proteomes" id="UP000095287">
    <property type="component" value="Unplaced"/>
</dbReference>
<evidence type="ECO:0000256" key="1">
    <source>
        <dbReference type="SAM" id="MobiDB-lite"/>
    </source>
</evidence>
<dbReference type="AlphaFoldDB" id="A0A1I7YHG5"/>
<name>A0A1I7YHG5_9BILA</name>
<accession>A0A1I7YHG5</accession>
<evidence type="ECO:0000313" key="3">
    <source>
        <dbReference type="WBParaSite" id="L893_g16156.t1"/>
    </source>
</evidence>
<feature type="region of interest" description="Disordered" evidence="1">
    <location>
        <begin position="93"/>
        <end position="120"/>
    </location>
</feature>
<reference evidence="3" key="1">
    <citation type="submission" date="2016-11" db="UniProtKB">
        <authorList>
            <consortium name="WormBaseParasite"/>
        </authorList>
    </citation>
    <scope>IDENTIFICATION</scope>
</reference>
<proteinExistence type="predicted"/>
<organism evidence="2 3">
    <name type="scientific">Steinernema glaseri</name>
    <dbReference type="NCBI Taxonomy" id="37863"/>
    <lineage>
        <taxon>Eukaryota</taxon>
        <taxon>Metazoa</taxon>
        <taxon>Ecdysozoa</taxon>
        <taxon>Nematoda</taxon>
        <taxon>Chromadorea</taxon>
        <taxon>Rhabditida</taxon>
        <taxon>Tylenchina</taxon>
        <taxon>Panagrolaimomorpha</taxon>
        <taxon>Strongyloidoidea</taxon>
        <taxon>Steinernematidae</taxon>
        <taxon>Steinernema</taxon>
    </lineage>
</organism>
<evidence type="ECO:0000313" key="2">
    <source>
        <dbReference type="Proteomes" id="UP000095287"/>
    </source>
</evidence>
<protein>
    <submittedName>
        <fullName evidence="3">Uncharacterized protein</fullName>
    </submittedName>
</protein>